<name>A0A2G8SGV6_9APHY</name>
<proteinExistence type="predicted"/>
<feature type="compositionally biased region" description="Basic and acidic residues" evidence="1">
    <location>
        <begin position="1"/>
        <end position="11"/>
    </location>
</feature>
<reference evidence="2 3" key="1">
    <citation type="journal article" date="2015" name="Sci. Rep.">
        <title>Chromosome-level genome map provides insights into diverse defense mechanisms in the medicinal fungus Ganoderma sinense.</title>
        <authorList>
            <person name="Zhu Y."/>
            <person name="Xu J."/>
            <person name="Sun C."/>
            <person name="Zhou S."/>
            <person name="Xu H."/>
            <person name="Nelson D.R."/>
            <person name="Qian J."/>
            <person name="Song J."/>
            <person name="Luo H."/>
            <person name="Xiang L."/>
            <person name="Li Y."/>
            <person name="Xu Z."/>
            <person name="Ji A."/>
            <person name="Wang L."/>
            <person name="Lu S."/>
            <person name="Hayward A."/>
            <person name="Sun W."/>
            <person name="Li X."/>
            <person name="Schwartz D.C."/>
            <person name="Wang Y."/>
            <person name="Chen S."/>
        </authorList>
    </citation>
    <scope>NUCLEOTIDE SEQUENCE [LARGE SCALE GENOMIC DNA]</scope>
    <source>
        <strain evidence="2 3">ZZ0214-1</strain>
    </source>
</reference>
<feature type="compositionally biased region" description="Basic and acidic residues" evidence="1">
    <location>
        <begin position="162"/>
        <end position="173"/>
    </location>
</feature>
<accession>A0A2G8SGV6</accession>
<keyword evidence="3" id="KW-1185">Reference proteome</keyword>
<sequence length="246" mass="27912">MSIDLKTKNEEAPVAPTNNKATTHQRTNSLAEQIAQNWRAMPQEEQHRWTAATEAVEADSAFEPLHLHLEPRPLPADRELDIEQFPTEPQFPTDDSTNNTTLWFADNLLFLPVVRPVAGPTMLPPWRRPRAFSGGLKNVSLITFLPLAPDEDEEDEEDEEADRIALKSEKHSQTFDAPTLADRKAGAEAEAEAADERDDSLCQRPSWMWVQCPLEAPIRGAHWELGMHERFRTTGDIPAHLHSWSW</sequence>
<feature type="compositionally biased region" description="Polar residues" evidence="1">
    <location>
        <begin position="16"/>
        <end position="28"/>
    </location>
</feature>
<evidence type="ECO:0000313" key="3">
    <source>
        <dbReference type="Proteomes" id="UP000230002"/>
    </source>
</evidence>
<feature type="compositionally biased region" description="Acidic residues" evidence="1">
    <location>
        <begin position="149"/>
        <end position="161"/>
    </location>
</feature>
<evidence type="ECO:0000256" key="1">
    <source>
        <dbReference type="SAM" id="MobiDB-lite"/>
    </source>
</evidence>
<dbReference type="EMBL" id="AYKW01000009">
    <property type="protein sequence ID" value="PIL32798.1"/>
    <property type="molecule type" value="Genomic_DNA"/>
</dbReference>
<gene>
    <name evidence="2" type="ORF">GSI_04915</name>
</gene>
<feature type="compositionally biased region" description="Acidic residues" evidence="1">
    <location>
        <begin position="189"/>
        <end position="198"/>
    </location>
</feature>
<dbReference type="OrthoDB" id="10661041at2759"/>
<feature type="region of interest" description="Disordered" evidence="1">
    <location>
        <begin position="1"/>
        <end position="28"/>
    </location>
</feature>
<evidence type="ECO:0000313" key="2">
    <source>
        <dbReference type="EMBL" id="PIL32798.1"/>
    </source>
</evidence>
<dbReference type="AlphaFoldDB" id="A0A2G8SGV6"/>
<organism evidence="2 3">
    <name type="scientific">Ganoderma sinense ZZ0214-1</name>
    <dbReference type="NCBI Taxonomy" id="1077348"/>
    <lineage>
        <taxon>Eukaryota</taxon>
        <taxon>Fungi</taxon>
        <taxon>Dikarya</taxon>
        <taxon>Basidiomycota</taxon>
        <taxon>Agaricomycotina</taxon>
        <taxon>Agaricomycetes</taxon>
        <taxon>Polyporales</taxon>
        <taxon>Polyporaceae</taxon>
        <taxon>Ganoderma</taxon>
    </lineage>
</organism>
<protein>
    <submittedName>
        <fullName evidence="2">Uncharacterized protein</fullName>
    </submittedName>
</protein>
<feature type="region of interest" description="Disordered" evidence="1">
    <location>
        <begin position="147"/>
        <end position="198"/>
    </location>
</feature>
<comment type="caution">
    <text evidence="2">The sequence shown here is derived from an EMBL/GenBank/DDBJ whole genome shotgun (WGS) entry which is preliminary data.</text>
</comment>
<dbReference type="Proteomes" id="UP000230002">
    <property type="component" value="Unassembled WGS sequence"/>
</dbReference>